<proteinExistence type="predicted"/>
<reference evidence="1 2" key="1">
    <citation type="submission" date="2018-08" db="EMBL/GenBank/DDBJ databases">
        <title>Sequencing the genomes of 1000 actinobacteria strains.</title>
        <authorList>
            <person name="Klenk H.-P."/>
        </authorList>
    </citation>
    <scope>NUCLEOTIDE SEQUENCE [LARGE SCALE GENOMIC DNA]</scope>
    <source>
        <strain evidence="1 2">DSM 22967</strain>
    </source>
</reference>
<name>A0A3D9UUD0_9MICO</name>
<dbReference type="AlphaFoldDB" id="A0A3D9UUD0"/>
<dbReference type="EMBL" id="QTUA01000001">
    <property type="protein sequence ID" value="REF30235.1"/>
    <property type="molecule type" value="Genomic_DNA"/>
</dbReference>
<accession>A0A3D9UUD0</accession>
<protein>
    <submittedName>
        <fullName evidence="1">Uncharacterized protein</fullName>
    </submittedName>
</protein>
<evidence type="ECO:0000313" key="2">
    <source>
        <dbReference type="Proteomes" id="UP000256253"/>
    </source>
</evidence>
<gene>
    <name evidence="1" type="ORF">DFJ65_1233</name>
</gene>
<keyword evidence="2" id="KW-1185">Reference proteome</keyword>
<organism evidence="1 2">
    <name type="scientific">Calidifontibacter indicus</name>
    <dbReference type="NCBI Taxonomy" id="419650"/>
    <lineage>
        <taxon>Bacteria</taxon>
        <taxon>Bacillati</taxon>
        <taxon>Actinomycetota</taxon>
        <taxon>Actinomycetes</taxon>
        <taxon>Micrococcales</taxon>
        <taxon>Dermacoccaceae</taxon>
        <taxon>Calidifontibacter</taxon>
    </lineage>
</organism>
<sequence length="43" mass="4598">MSAALLPQIRWTRSVVTGSGPVRSEATLIGARLLDATGAYRRV</sequence>
<evidence type="ECO:0000313" key="1">
    <source>
        <dbReference type="EMBL" id="REF30235.1"/>
    </source>
</evidence>
<comment type="caution">
    <text evidence="1">The sequence shown here is derived from an EMBL/GenBank/DDBJ whole genome shotgun (WGS) entry which is preliminary data.</text>
</comment>
<dbReference type="Proteomes" id="UP000256253">
    <property type="component" value="Unassembled WGS sequence"/>
</dbReference>